<keyword evidence="1" id="KW-1133">Transmembrane helix</keyword>
<accession>A0A345H855</accession>
<evidence type="ECO:0000313" key="2">
    <source>
        <dbReference type="EMBL" id="AXG72765.1"/>
    </source>
</evidence>
<protein>
    <submittedName>
        <fullName evidence="2">Uncharacterized protein</fullName>
    </submittedName>
</protein>
<sequence>MIKQIWLGILWGLLLYIVTMIVFPLIDGEKLSYYKLLIGIPVWVVVGISIEYLFNKKNKKDRK</sequence>
<proteinExistence type="predicted"/>
<organism evidence="2 3">
    <name type="scientific">Flavobacterium arcticum</name>
    <dbReference type="NCBI Taxonomy" id="1784713"/>
    <lineage>
        <taxon>Bacteria</taxon>
        <taxon>Pseudomonadati</taxon>
        <taxon>Bacteroidota</taxon>
        <taxon>Flavobacteriia</taxon>
        <taxon>Flavobacteriales</taxon>
        <taxon>Flavobacteriaceae</taxon>
        <taxon>Flavobacterium</taxon>
    </lineage>
</organism>
<evidence type="ECO:0000313" key="3">
    <source>
        <dbReference type="Proteomes" id="UP000253951"/>
    </source>
</evidence>
<dbReference type="OrthoDB" id="1116391at2"/>
<keyword evidence="3" id="KW-1185">Reference proteome</keyword>
<keyword evidence="1" id="KW-0472">Membrane</keyword>
<feature type="transmembrane region" description="Helical" evidence="1">
    <location>
        <begin position="5"/>
        <end position="26"/>
    </location>
</feature>
<dbReference type="EMBL" id="CP031188">
    <property type="protein sequence ID" value="AXG72765.1"/>
    <property type="molecule type" value="Genomic_DNA"/>
</dbReference>
<feature type="transmembrane region" description="Helical" evidence="1">
    <location>
        <begin position="32"/>
        <end position="54"/>
    </location>
</feature>
<dbReference type="Proteomes" id="UP000253951">
    <property type="component" value="Chromosome"/>
</dbReference>
<gene>
    <name evidence="2" type="ORF">DVK85_00355</name>
</gene>
<dbReference type="AlphaFoldDB" id="A0A345H855"/>
<dbReference type="KEGG" id="fat:DVK85_00355"/>
<dbReference type="RefSeq" id="WP_114676528.1">
    <property type="nucleotide sequence ID" value="NZ_CP031188.1"/>
</dbReference>
<name>A0A345H855_9FLAO</name>
<reference evidence="2 3" key="1">
    <citation type="submission" date="2018-07" db="EMBL/GenBank/DDBJ databases">
        <title>Complete genome sequence of Flavobacterium arcticum type strain SM1502T.</title>
        <authorList>
            <person name="Li Y."/>
            <person name="Li D.-D."/>
        </authorList>
    </citation>
    <scope>NUCLEOTIDE SEQUENCE [LARGE SCALE GENOMIC DNA]</scope>
    <source>
        <strain evidence="2 3">SM1502</strain>
    </source>
</reference>
<keyword evidence="1" id="KW-0812">Transmembrane</keyword>
<evidence type="ECO:0000256" key="1">
    <source>
        <dbReference type="SAM" id="Phobius"/>
    </source>
</evidence>